<gene>
    <name evidence="3" type="ORF">FNH21_02800</name>
</gene>
<evidence type="ECO:0000256" key="1">
    <source>
        <dbReference type="SAM" id="MobiDB-lite"/>
    </source>
</evidence>
<feature type="compositionally biased region" description="Low complexity" evidence="1">
    <location>
        <begin position="296"/>
        <end position="311"/>
    </location>
</feature>
<dbReference type="RefSeq" id="WP_152812148.1">
    <property type="nucleotide sequence ID" value="NZ_VJXX01000001.1"/>
</dbReference>
<evidence type="ECO:0000313" key="3">
    <source>
        <dbReference type="EMBL" id="MPY09658.1"/>
    </source>
</evidence>
<organism evidence="3 4">
    <name type="scientific">Arthrobacter bussei</name>
    <dbReference type="NCBI Taxonomy" id="2594179"/>
    <lineage>
        <taxon>Bacteria</taxon>
        <taxon>Bacillati</taxon>
        <taxon>Actinomycetota</taxon>
        <taxon>Actinomycetes</taxon>
        <taxon>Micrococcales</taxon>
        <taxon>Micrococcaceae</taxon>
        <taxon>Arthrobacter</taxon>
    </lineage>
</organism>
<evidence type="ECO:0000313" key="4">
    <source>
        <dbReference type="Proteomes" id="UP000326464"/>
    </source>
</evidence>
<dbReference type="OrthoDB" id="4883227at2"/>
<accession>A0A7X1NMZ7</accession>
<feature type="region of interest" description="Disordered" evidence="1">
    <location>
        <begin position="59"/>
        <end position="91"/>
    </location>
</feature>
<feature type="transmembrane region" description="Helical" evidence="2">
    <location>
        <begin position="111"/>
        <end position="136"/>
    </location>
</feature>
<proteinExistence type="predicted"/>
<feature type="transmembrane region" description="Helical" evidence="2">
    <location>
        <begin position="6"/>
        <end position="27"/>
    </location>
</feature>
<feature type="region of interest" description="Disordered" evidence="1">
    <location>
        <begin position="276"/>
        <end position="335"/>
    </location>
</feature>
<dbReference type="Proteomes" id="UP000326464">
    <property type="component" value="Unassembled WGS sequence"/>
</dbReference>
<keyword evidence="2" id="KW-0472">Membrane</keyword>
<feature type="transmembrane region" description="Helical" evidence="2">
    <location>
        <begin position="142"/>
        <end position="159"/>
    </location>
</feature>
<dbReference type="EMBL" id="VJXX01000001">
    <property type="protein sequence ID" value="MPY09658.1"/>
    <property type="molecule type" value="Genomic_DNA"/>
</dbReference>
<protein>
    <submittedName>
        <fullName evidence="3">Uncharacterized protein</fullName>
    </submittedName>
</protein>
<sequence>MVFSLDSSLVLVAIVGLWLVWVAPFLLRRAAPDLAAHSLPVTNAGTTRSRKTVMTMSAFQDDRHRRQGAPQADSAGTTTGTSDSADSDGAARSARGRLARAGLGSVHWGRLCVALIGVLALLSIPVTLVLMAFGLVPVATPLIGLAVAVAAVVTLRALALRNRRARVDRAFAEAMAPVRVDAIGPAPTAPVVTAPRRPTTLFDADETQVRLLTAMELRTAALAVAHGSTVVDVRPGDAEAAAPVLPENGRTTGAAWAPVELPRPTYVDAAKVERQAPAPLDLPEAPKPSSRTPIKASEAAARSAEASDASEPISADSAPATGRINLDDVLQRRRA</sequence>
<name>A0A7X1NMZ7_9MICC</name>
<feature type="compositionally biased region" description="Basic and acidic residues" evidence="1">
    <location>
        <begin position="325"/>
        <end position="335"/>
    </location>
</feature>
<keyword evidence="2" id="KW-0812">Transmembrane</keyword>
<feature type="compositionally biased region" description="Low complexity" evidence="1">
    <location>
        <begin position="72"/>
        <end position="91"/>
    </location>
</feature>
<dbReference type="AlphaFoldDB" id="A0A7X1NMZ7"/>
<evidence type="ECO:0000256" key="2">
    <source>
        <dbReference type="SAM" id="Phobius"/>
    </source>
</evidence>
<keyword evidence="2" id="KW-1133">Transmembrane helix</keyword>
<reference evidence="4" key="1">
    <citation type="submission" date="2019-07" db="EMBL/GenBank/DDBJ databases">
        <title>Arthrobacter KR32 sp. nov., isolated from mountain cheese made of cows milk.</title>
        <authorList>
            <person name="Flegler A."/>
        </authorList>
    </citation>
    <scope>NUCLEOTIDE SEQUENCE [LARGE SCALE GENOMIC DNA]</scope>
    <source>
        <strain evidence="4">KR32</strain>
    </source>
</reference>
<comment type="caution">
    <text evidence="3">The sequence shown here is derived from an EMBL/GenBank/DDBJ whole genome shotgun (WGS) entry which is preliminary data.</text>
</comment>
<keyword evidence="4" id="KW-1185">Reference proteome</keyword>